<evidence type="ECO:0000256" key="1">
    <source>
        <dbReference type="ARBA" id="ARBA00004141"/>
    </source>
</evidence>
<dbReference type="Pfam" id="PF04479">
    <property type="entry name" value="RTA1"/>
    <property type="match status" value="1"/>
</dbReference>
<comment type="caution">
    <text evidence="7">The sequence shown here is derived from an EMBL/GenBank/DDBJ whole genome shotgun (WGS) entry which is preliminary data.</text>
</comment>
<feature type="transmembrane region" description="Helical" evidence="6">
    <location>
        <begin position="213"/>
        <end position="233"/>
    </location>
</feature>
<evidence type="ECO:0000256" key="6">
    <source>
        <dbReference type="SAM" id="Phobius"/>
    </source>
</evidence>
<dbReference type="InterPro" id="IPR007568">
    <property type="entry name" value="RTA1"/>
</dbReference>
<feature type="transmembrane region" description="Helical" evidence="6">
    <location>
        <begin position="125"/>
        <end position="149"/>
    </location>
</feature>
<dbReference type="EMBL" id="LGUA01001247">
    <property type="protein sequence ID" value="OAX78915.1"/>
    <property type="molecule type" value="Genomic_DNA"/>
</dbReference>
<dbReference type="PANTHER" id="PTHR31465">
    <property type="entry name" value="PROTEIN RTA1-RELATED"/>
    <property type="match status" value="1"/>
</dbReference>
<protein>
    <recommendedName>
        <fullName evidence="9">Protein RTA1</fullName>
    </recommendedName>
</protein>
<organism evidence="7 8">
    <name type="scientific">Emergomyces africanus</name>
    <dbReference type="NCBI Taxonomy" id="1955775"/>
    <lineage>
        <taxon>Eukaryota</taxon>
        <taxon>Fungi</taxon>
        <taxon>Dikarya</taxon>
        <taxon>Ascomycota</taxon>
        <taxon>Pezizomycotina</taxon>
        <taxon>Eurotiomycetes</taxon>
        <taxon>Eurotiomycetidae</taxon>
        <taxon>Onygenales</taxon>
        <taxon>Ajellomycetaceae</taxon>
        <taxon>Emergomyces</taxon>
    </lineage>
</organism>
<evidence type="ECO:0000313" key="8">
    <source>
        <dbReference type="Proteomes" id="UP000091918"/>
    </source>
</evidence>
<dbReference type="AlphaFoldDB" id="A0A1B7NQ49"/>
<evidence type="ECO:0000256" key="4">
    <source>
        <dbReference type="ARBA" id="ARBA00023136"/>
    </source>
</evidence>
<name>A0A1B7NQ49_9EURO</name>
<feature type="transmembrane region" description="Helical" evidence="6">
    <location>
        <begin position="248"/>
        <end position="270"/>
    </location>
</feature>
<dbReference type="PANTHER" id="PTHR31465:SF1">
    <property type="entry name" value="PROTEIN RTA1-RELATED"/>
    <property type="match status" value="1"/>
</dbReference>
<evidence type="ECO:0000256" key="5">
    <source>
        <dbReference type="SAM" id="MobiDB-lite"/>
    </source>
</evidence>
<feature type="transmembrane region" description="Helical" evidence="6">
    <location>
        <begin position="169"/>
        <end position="192"/>
    </location>
</feature>
<reference evidence="7 8" key="1">
    <citation type="submission" date="2015-07" db="EMBL/GenBank/DDBJ databases">
        <title>Emmonsia species relationships and genome sequence.</title>
        <authorList>
            <person name="Cuomo C.A."/>
            <person name="Schwartz I.S."/>
            <person name="Kenyon C."/>
            <person name="de Hoog G.S."/>
            <person name="Govender N.P."/>
            <person name="Botha A."/>
            <person name="Moreno L."/>
            <person name="de Vries M."/>
            <person name="Munoz J.F."/>
            <person name="Stielow J.B."/>
        </authorList>
    </citation>
    <scope>NUCLEOTIDE SEQUENCE [LARGE SCALE GENOMIC DNA]</scope>
    <source>
        <strain evidence="7 8">CBS 136260</strain>
    </source>
</reference>
<proteinExistence type="predicted"/>
<keyword evidence="4 6" id="KW-0472">Membrane</keyword>
<accession>A0A1B7NQ49</accession>
<keyword evidence="8" id="KW-1185">Reference proteome</keyword>
<evidence type="ECO:0000313" key="7">
    <source>
        <dbReference type="EMBL" id="OAX78915.1"/>
    </source>
</evidence>
<sequence>MADAGQGGSGGRGAGRMGPDFDFELYRYIPSLPAAIISVVVFAILTAGHTWRLLRARAFYFTAFTVGGLFQTIGYCGRIWGHFDKLSLGGFIIQAILILVAPALYAASIYMILGRLIRTLRAENLSLIPVKWVTKIFVTGDVLSFSLQAGGGGIQGGRTLKLFEMGEKIIVAGLFTQIAVFGFFVATTVLFHRRVVVTPTQIAAQGVIPWRRHIYVLYSTSAIILIRSIFRVIEYLQGNGGYLISHEVFLYIFDMILMVLVMGIFLLWYIDDLESKRVHKRQESEEQIESNNDGMLEELRGPHT</sequence>
<comment type="subcellular location">
    <subcellularLocation>
        <location evidence="1">Membrane</location>
        <topology evidence="1">Multi-pass membrane protein</topology>
    </subcellularLocation>
</comment>
<feature type="transmembrane region" description="Helical" evidence="6">
    <location>
        <begin position="92"/>
        <end position="113"/>
    </location>
</feature>
<dbReference type="OrthoDB" id="3358017at2759"/>
<dbReference type="Proteomes" id="UP000091918">
    <property type="component" value="Unassembled WGS sequence"/>
</dbReference>
<feature type="region of interest" description="Disordered" evidence="5">
    <location>
        <begin position="281"/>
        <end position="304"/>
    </location>
</feature>
<keyword evidence="3 6" id="KW-1133">Transmembrane helix</keyword>
<evidence type="ECO:0000256" key="3">
    <source>
        <dbReference type="ARBA" id="ARBA00022989"/>
    </source>
</evidence>
<feature type="transmembrane region" description="Helical" evidence="6">
    <location>
        <begin position="25"/>
        <end position="46"/>
    </location>
</feature>
<evidence type="ECO:0000256" key="2">
    <source>
        <dbReference type="ARBA" id="ARBA00022692"/>
    </source>
</evidence>
<evidence type="ECO:0008006" key="9">
    <source>
        <dbReference type="Google" id="ProtNLM"/>
    </source>
</evidence>
<dbReference type="STRING" id="1658172.A0A1B7NQ49"/>
<dbReference type="GO" id="GO:0016020">
    <property type="term" value="C:membrane"/>
    <property type="evidence" value="ECO:0007669"/>
    <property type="project" value="UniProtKB-SubCell"/>
</dbReference>
<keyword evidence="2 6" id="KW-0812">Transmembrane</keyword>
<feature type="transmembrane region" description="Helical" evidence="6">
    <location>
        <begin position="58"/>
        <end position="80"/>
    </location>
</feature>
<gene>
    <name evidence="7" type="ORF">ACJ72_06775</name>
</gene>